<dbReference type="InterPro" id="IPR039538">
    <property type="entry name" value="BetI_C"/>
</dbReference>
<dbReference type="PANTHER" id="PTHR30055:SF234">
    <property type="entry name" value="HTH-TYPE TRANSCRIPTIONAL REGULATOR BETI"/>
    <property type="match status" value="1"/>
</dbReference>
<evidence type="ECO:0000256" key="1">
    <source>
        <dbReference type="ARBA" id="ARBA00022491"/>
    </source>
</evidence>
<evidence type="ECO:0000256" key="5">
    <source>
        <dbReference type="PROSITE-ProRule" id="PRU00335"/>
    </source>
</evidence>
<dbReference type="GO" id="GO:0000976">
    <property type="term" value="F:transcription cis-regulatory region binding"/>
    <property type="evidence" value="ECO:0007669"/>
    <property type="project" value="TreeGrafter"/>
</dbReference>
<protein>
    <recommendedName>
        <fullName evidence="6">HTH tetR-type domain-containing protein</fullName>
    </recommendedName>
</protein>
<dbReference type="PROSITE" id="PS50977">
    <property type="entry name" value="HTH_TETR_2"/>
    <property type="match status" value="1"/>
</dbReference>
<accession>A0A6J4U884</accession>
<gene>
    <name evidence="7" type="ORF">AVDCRST_MAG79-2033</name>
</gene>
<dbReference type="AlphaFoldDB" id="A0A6J4U884"/>
<keyword evidence="3 5" id="KW-0238">DNA-binding</keyword>
<evidence type="ECO:0000313" key="7">
    <source>
        <dbReference type="EMBL" id="CAA9543287.1"/>
    </source>
</evidence>
<dbReference type="PANTHER" id="PTHR30055">
    <property type="entry name" value="HTH-TYPE TRANSCRIPTIONAL REGULATOR RUTR"/>
    <property type="match status" value="1"/>
</dbReference>
<dbReference type="Pfam" id="PF13977">
    <property type="entry name" value="TetR_C_6"/>
    <property type="match status" value="1"/>
</dbReference>
<dbReference type="InterPro" id="IPR009057">
    <property type="entry name" value="Homeodomain-like_sf"/>
</dbReference>
<dbReference type="InterPro" id="IPR050109">
    <property type="entry name" value="HTH-type_TetR-like_transc_reg"/>
</dbReference>
<keyword evidence="4" id="KW-0804">Transcription</keyword>
<feature type="DNA-binding region" description="H-T-H motif" evidence="5">
    <location>
        <begin position="18"/>
        <end position="37"/>
    </location>
</feature>
<dbReference type="GO" id="GO:0003700">
    <property type="term" value="F:DNA-binding transcription factor activity"/>
    <property type="evidence" value="ECO:0007669"/>
    <property type="project" value="TreeGrafter"/>
</dbReference>
<reference evidence="7" key="1">
    <citation type="submission" date="2020-02" db="EMBL/GenBank/DDBJ databases">
        <authorList>
            <person name="Meier V. D."/>
        </authorList>
    </citation>
    <scope>NUCLEOTIDE SEQUENCE</scope>
    <source>
        <strain evidence="7">AVDCRST_MAG79</strain>
    </source>
</reference>
<feature type="domain" description="HTH tetR-type" evidence="6">
    <location>
        <begin position="1"/>
        <end position="55"/>
    </location>
</feature>
<evidence type="ECO:0000256" key="3">
    <source>
        <dbReference type="ARBA" id="ARBA00023125"/>
    </source>
</evidence>
<evidence type="ECO:0000256" key="2">
    <source>
        <dbReference type="ARBA" id="ARBA00023015"/>
    </source>
</evidence>
<feature type="non-terminal residue" evidence="7">
    <location>
        <position position="1"/>
    </location>
</feature>
<dbReference type="InterPro" id="IPR036271">
    <property type="entry name" value="Tet_transcr_reg_TetR-rel_C_sf"/>
</dbReference>
<evidence type="ECO:0000259" key="6">
    <source>
        <dbReference type="PROSITE" id="PS50977"/>
    </source>
</evidence>
<dbReference type="EMBL" id="CADCWC010000307">
    <property type="protein sequence ID" value="CAA9543287.1"/>
    <property type="molecule type" value="Genomic_DNA"/>
</dbReference>
<evidence type="ECO:0000256" key="4">
    <source>
        <dbReference type="ARBA" id="ARBA00023163"/>
    </source>
</evidence>
<sequence length="186" mass="20220">PVDAARACIERDGLRATTVRTIAAEAGVSTGTITHHFATVDGLLGDVLTEASERFTEGWLREVRSLPDAIARMRHVVDANLPGTAEILPLWRLWLDAWAAAARDPVVARVHAERHASERETIRGIIAEGIREGSFRADVDPVAAAAEFIGLLDGLGLQAVIGDPEVNSERARELLHAWIDLRLREG</sequence>
<dbReference type="Pfam" id="PF00440">
    <property type="entry name" value="TetR_N"/>
    <property type="match status" value="1"/>
</dbReference>
<organism evidence="7">
    <name type="scientific">uncultured Thermoleophilia bacterium</name>
    <dbReference type="NCBI Taxonomy" id="1497501"/>
    <lineage>
        <taxon>Bacteria</taxon>
        <taxon>Bacillati</taxon>
        <taxon>Actinomycetota</taxon>
        <taxon>Thermoleophilia</taxon>
        <taxon>environmental samples</taxon>
    </lineage>
</organism>
<dbReference type="Gene3D" id="1.10.357.10">
    <property type="entry name" value="Tetracycline Repressor, domain 2"/>
    <property type="match status" value="1"/>
</dbReference>
<dbReference type="InterPro" id="IPR001647">
    <property type="entry name" value="HTH_TetR"/>
</dbReference>
<dbReference type="SUPFAM" id="SSF48498">
    <property type="entry name" value="Tetracyclin repressor-like, C-terminal domain"/>
    <property type="match status" value="1"/>
</dbReference>
<dbReference type="SUPFAM" id="SSF46689">
    <property type="entry name" value="Homeodomain-like"/>
    <property type="match status" value="1"/>
</dbReference>
<keyword evidence="1" id="KW-0678">Repressor</keyword>
<name>A0A6J4U884_9ACTN</name>
<keyword evidence="2" id="KW-0805">Transcription regulation</keyword>
<proteinExistence type="predicted"/>